<evidence type="ECO:0000313" key="4">
    <source>
        <dbReference type="EMBL" id="VDO42200.1"/>
    </source>
</evidence>
<dbReference type="PANTHER" id="PTHR46707:SF1">
    <property type="entry name" value="COEXPRESSED WITH POLYCYSTINS-RELATED"/>
    <property type="match status" value="1"/>
</dbReference>
<dbReference type="Pfam" id="PF01549">
    <property type="entry name" value="ShK"/>
    <property type="match status" value="1"/>
</dbReference>
<dbReference type="AlphaFoldDB" id="A0A0N4WJK7"/>
<evidence type="ECO:0000313" key="5">
    <source>
        <dbReference type="Proteomes" id="UP000268014"/>
    </source>
</evidence>
<gene>
    <name evidence="4" type="ORF">HPLM_LOCUS11194</name>
</gene>
<feature type="domain" description="ShKT" evidence="3">
    <location>
        <begin position="144"/>
        <end position="180"/>
    </location>
</feature>
<name>A0A0N4WJK7_HAEPC</name>
<comment type="caution">
    <text evidence="1">Lacks conserved residue(s) required for the propagation of feature annotation.</text>
</comment>
<dbReference type="Gene3D" id="1.10.10.1940">
    <property type="match status" value="1"/>
</dbReference>
<proteinExistence type="predicted"/>
<feature type="chain" id="PRO_5043123807" evidence="2">
    <location>
        <begin position="16"/>
        <end position="180"/>
    </location>
</feature>
<evidence type="ECO:0000256" key="2">
    <source>
        <dbReference type="SAM" id="SignalP"/>
    </source>
</evidence>
<accession>A0A0N4WJK7</accession>
<organism evidence="6">
    <name type="scientific">Haemonchus placei</name>
    <name type="common">Barber's pole worm</name>
    <dbReference type="NCBI Taxonomy" id="6290"/>
    <lineage>
        <taxon>Eukaryota</taxon>
        <taxon>Metazoa</taxon>
        <taxon>Ecdysozoa</taxon>
        <taxon>Nematoda</taxon>
        <taxon>Chromadorea</taxon>
        <taxon>Rhabditida</taxon>
        <taxon>Rhabditina</taxon>
        <taxon>Rhabditomorpha</taxon>
        <taxon>Strongyloidea</taxon>
        <taxon>Trichostrongylidae</taxon>
        <taxon>Haemonchus</taxon>
    </lineage>
</organism>
<dbReference type="EMBL" id="UZAF01017492">
    <property type="protein sequence ID" value="VDO42200.1"/>
    <property type="molecule type" value="Genomic_DNA"/>
</dbReference>
<keyword evidence="2" id="KW-0732">Signal</keyword>
<dbReference type="PANTHER" id="PTHR46707">
    <property type="entry name" value="PROTEIN CBG07468"/>
    <property type="match status" value="1"/>
</dbReference>
<dbReference type="Proteomes" id="UP000268014">
    <property type="component" value="Unassembled WGS sequence"/>
</dbReference>
<reference evidence="6" key="1">
    <citation type="submission" date="2017-02" db="UniProtKB">
        <authorList>
            <consortium name="WormBaseParasite"/>
        </authorList>
    </citation>
    <scope>IDENTIFICATION</scope>
</reference>
<dbReference type="PROSITE" id="PS51670">
    <property type="entry name" value="SHKT"/>
    <property type="match status" value="1"/>
</dbReference>
<reference evidence="4 5" key="2">
    <citation type="submission" date="2018-11" db="EMBL/GenBank/DDBJ databases">
        <authorList>
            <consortium name="Pathogen Informatics"/>
        </authorList>
    </citation>
    <scope>NUCLEOTIDE SEQUENCE [LARGE SCALE GENOMIC DNA]</scope>
    <source>
        <strain evidence="4 5">MHpl1</strain>
    </source>
</reference>
<dbReference type="WBParaSite" id="HPLM_0001120201-mRNA-1">
    <property type="protein sequence ID" value="HPLM_0001120201-mRNA-1"/>
    <property type="gene ID" value="HPLM_0001120201"/>
</dbReference>
<evidence type="ECO:0000256" key="1">
    <source>
        <dbReference type="PROSITE-ProRule" id="PRU01005"/>
    </source>
</evidence>
<dbReference type="InterPro" id="IPR003582">
    <property type="entry name" value="ShKT_dom"/>
</dbReference>
<keyword evidence="5" id="KW-1185">Reference proteome</keyword>
<protein>
    <submittedName>
        <fullName evidence="6">ShKT domain-containing protein</fullName>
    </submittedName>
</protein>
<sequence length="180" mass="20207">MFVWILLSLFAITVSEEMSESSTFGNNDISTGTEQPEIVNQFSSEKNNLKRRSPSEMHSGCVDKPICEIFVRQGFCSMKLPERVLRNIIALSENRAGYLHLQVYYRGMILIFVFLLAITVTESMASVEGNSSDFHSPSVVHPGCKDKDNCKSLVRNGFCTMPNISKRVKMHNCPVSCNLC</sequence>
<evidence type="ECO:0000313" key="6">
    <source>
        <dbReference type="WBParaSite" id="HPLM_0001120201-mRNA-1"/>
    </source>
</evidence>
<dbReference type="OrthoDB" id="10437167at2759"/>
<feature type="signal peptide" evidence="2">
    <location>
        <begin position="1"/>
        <end position="15"/>
    </location>
</feature>
<evidence type="ECO:0000259" key="3">
    <source>
        <dbReference type="PROSITE" id="PS51670"/>
    </source>
</evidence>